<gene>
    <name evidence="2" type="ORF">MFLAVUS_005086</name>
</gene>
<evidence type="ECO:0000313" key="2">
    <source>
        <dbReference type="EMBL" id="GAA5811645.1"/>
    </source>
</evidence>
<keyword evidence="3" id="KW-1185">Reference proteome</keyword>
<feature type="region of interest" description="Disordered" evidence="1">
    <location>
        <begin position="43"/>
        <end position="63"/>
    </location>
</feature>
<dbReference type="Proteomes" id="UP001473302">
    <property type="component" value="Unassembled WGS sequence"/>
</dbReference>
<evidence type="ECO:0000313" key="3">
    <source>
        <dbReference type="Proteomes" id="UP001473302"/>
    </source>
</evidence>
<organism evidence="2 3">
    <name type="scientific">Mucor flavus</name>
    <dbReference type="NCBI Taxonomy" id="439312"/>
    <lineage>
        <taxon>Eukaryota</taxon>
        <taxon>Fungi</taxon>
        <taxon>Fungi incertae sedis</taxon>
        <taxon>Mucoromycota</taxon>
        <taxon>Mucoromycotina</taxon>
        <taxon>Mucoromycetes</taxon>
        <taxon>Mucorales</taxon>
        <taxon>Mucorineae</taxon>
        <taxon>Mucoraceae</taxon>
        <taxon>Mucor</taxon>
    </lineage>
</organism>
<sequence>MTRRFLCKHLHVGTIEVVLDSNGVARRVPSGQGTHLIRTFPDKETKMERKEPTKPSELSGLSRPQAAYYPAKCPMMTSCFPSSKSKKVYPNITVTETENEKDGL</sequence>
<dbReference type="EMBL" id="BAABUK010000010">
    <property type="protein sequence ID" value="GAA5811645.1"/>
    <property type="molecule type" value="Genomic_DNA"/>
</dbReference>
<accession>A0ABP9YXP6</accession>
<evidence type="ECO:0000256" key="1">
    <source>
        <dbReference type="SAM" id="MobiDB-lite"/>
    </source>
</evidence>
<name>A0ABP9YXP6_9FUNG</name>
<reference evidence="2 3" key="1">
    <citation type="submission" date="2024-04" db="EMBL/GenBank/DDBJ databases">
        <title>genome sequences of Mucor flavus KT1a and Helicostylum pulchrum KT1b strains isolated from the surface of a dry-aged beef.</title>
        <authorList>
            <person name="Toyotome T."/>
            <person name="Hosono M."/>
            <person name="Torimaru M."/>
            <person name="Fukuda K."/>
            <person name="Mikami N."/>
        </authorList>
    </citation>
    <scope>NUCLEOTIDE SEQUENCE [LARGE SCALE GENOMIC DNA]</scope>
    <source>
        <strain evidence="2 3">KT1a</strain>
    </source>
</reference>
<comment type="caution">
    <text evidence="2">The sequence shown here is derived from an EMBL/GenBank/DDBJ whole genome shotgun (WGS) entry which is preliminary data.</text>
</comment>
<protein>
    <submittedName>
        <fullName evidence="2">Uncharacterized protein</fullName>
    </submittedName>
</protein>
<feature type="compositionally biased region" description="Basic and acidic residues" evidence="1">
    <location>
        <begin position="43"/>
        <end position="54"/>
    </location>
</feature>
<proteinExistence type="predicted"/>